<evidence type="ECO:0000313" key="4">
    <source>
        <dbReference type="Proteomes" id="UP001159363"/>
    </source>
</evidence>
<dbReference type="EMBL" id="JARBHB010000003">
    <property type="protein sequence ID" value="KAJ8891260.1"/>
    <property type="molecule type" value="Genomic_DNA"/>
</dbReference>
<name>A0ABQ9I3N8_9NEOP</name>
<evidence type="ECO:0000256" key="1">
    <source>
        <dbReference type="SAM" id="MobiDB-lite"/>
    </source>
</evidence>
<keyword evidence="2" id="KW-0472">Membrane</keyword>
<feature type="region of interest" description="Disordered" evidence="1">
    <location>
        <begin position="660"/>
        <end position="712"/>
    </location>
</feature>
<evidence type="ECO:0000313" key="3">
    <source>
        <dbReference type="EMBL" id="KAJ8891260.1"/>
    </source>
</evidence>
<feature type="region of interest" description="Disordered" evidence="1">
    <location>
        <begin position="577"/>
        <end position="630"/>
    </location>
</feature>
<feature type="compositionally biased region" description="Polar residues" evidence="1">
    <location>
        <begin position="1208"/>
        <end position="1220"/>
    </location>
</feature>
<sequence length="1290" mass="142621">MLRHGITVSPLQLDWAFISAYLESFVATAVCDSRRGHATEFSHTGNVMDAVVLKQCDGAGGSSGEDKHNHEASTSAALQLLLLKKEQLVSDDGDIMRRLLALTTAIALCCPLLPKQFAYPGKVQEATNGLLILDITFFKFFVADVIKVQSWFKRSRHWLGFGHAESFKDLIGAKFFVLLVVGIAMVFVLVHWVFPPPLVLLPAESHSQNQEKVLLHCKLRVRVRWNPFNFPSHMLIWGSHLELIQLTRMMFCRRELLKGSNWCERMPCMLLLPRNSLEGQHRRAWFEPSLAVFCWPFPQLRFVEGNSSLLAGGRYLRWKDIASFPRGCGREVWWSGQQWARVSVDGGPPRLEVTEGAIGGESRPARIDESEFQNHEIPSMQHFYTGIKIKLDSGSELGSFDLGSGTRLVQTSLSLVESYRGPCSGSGYHSRHPGENYARREAGHEECVTKIHIAARRRSPPGALQSDTGRRAANLQNWSVPNLQTARLGATTATTCFRSPPTSRTGRYRTSRPHGSGPQRLPRVSGHRRPPGLAGTEPPDRTARGHNGSHVFPVTADLQDWPVPNLQTALLGATTAPTCFRSPPTSRTGRYRTSRPHGSGPQRLPRVSGHRRPPGLAGTEPPDRTARGHNGSHVFPVTADLQDWPVPNLQTALLGATTAPTCFRSPPTSRTGRYRTSRPHASGPQRLPRVSGHRRPPGLVGTEPPDRPTRGHNGSHVFLVTTDLQDWSVPNLQTARLGATTATTCFRSPPTSRFRLYRTSGPHGSGPQRLPRVSGHHRPPTVPIVYSEHFILFLDTSERRAAHEVDACPWSRAMPHRRARPGDSRVGHGQLWVALNTGTRGKPTDQHDSHLRKSGVSRPGIEPSSPCWEASSLTAQPPYTPEWPWDRKKSDQFYVLVPLLIQRSASVLDVIRAVLPVPQPRVDDNVATPQTFPTHTPRRWTSATWCSSLELQILTCWSVSVVGVIFLNSSNASKPGRLLAARRGKPGFNSRPSHSQFFASGNRAERCRWSAGFLGSLPFPPPLHSGSAPFLPHFTLTDSQDLVCDENTARQCRALRLTAMAHLMLLAVSTLALPRYAASNVVNYFQPERRSNSPAPPWQQHIHWWTSTSSSSAGRSNPSGHRTGIRLDSQLEVLHLSVGLSKYQTPHHIAPAVSITENNRNSADVVESSFTGVEPRNSSPAHHGQHISGWRSANSSSAGRNSGGGCRTRTSPESAASSTPLARLALRTPDTASSSARSPNQEVLLHWAVLPSVRVHQWHNQWAELRLYQRMTFTAQVKSLLAAVITAPWP</sequence>
<dbReference type="Proteomes" id="UP001159363">
    <property type="component" value="Chromosome 3"/>
</dbReference>
<organism evidence="3 4">
    <name type="scientific">Dryococelus australis</name>
    <dbReference type="NCBI Taxonomy" id="614101"/>
    <lineage>
        <taxon>Eukaryota</taxon>
        <taxon>Metazoa</taxon>
        <taxon>Ecdysozoa</taxon>
        <taxon>Arthropoda</taxon>
        <taxon>Hexapoda</taxon>
        <taxon>Insecta</taxon>
        <taxon>Pterygota</taxon>
        <taxon>Neoptera</taxon>
        <taxon>Polyneoptera</taxon>
        <taxon>Phasmatodea</taxon>
        <taxon>Verophasmatodea</taxon>
        <taxon>Anareolatae</taxon>
        <taxon>Phasmatidae</taxon>
        <taxon>Eurycanthinae</taxon>
        <taxon>Dryococelus</taxon>
    </lineage>
</organism>
<feature type="compositionally biased region" description="Polar residues" evidence="1">
    <location>
        <begin position="495"/>
        <end position="505"/>
    </location>
</feature>
<gene>
    <name evidence="3" type="ORF">PR048_010776</name>
</gene>
<feature type="region of interest" description="Disordered" evidence="1">
    <location>
        <begin position="495"/>
        <end position="549"/>
    </location>
</feature>
<feature type="region of interest" description="Disordered" evidence="1">
    <location>
        <begin position="1166"/>
        <end position="1238"/>
    </location>
</feature>
<comment type="caution">
    <text evidence="3">The sequence shown here is derived from an EMBL/GenBank/DDBJ whole genome shotgun (WGS) entry which is preliminary data.</text>
</comment>
<keyword evidence="2" id="KW-0812">Transmembrane</keyword>
<proteinExistence type="predicted"/>
<feature type="compositionally biased region" description="Basic and acidic residues" evidence="1">
    <location>
        <begin position="842"/>
        <end position="851"/>
    </location>
</feature>
<accession>A0ABQ9I3N8</accession>
<reference evidence="3 4" key="1">
    <citation type="submission" date="2023-02" db="EMBL/GenBank/DDBJ databases">
        <title>LHISI_Scaffold_Assembly.</title>
        <authorList>
            <person name="Stuart O.P."/>
            <person name="Cleave R."/>
            <person name="Magrath M.J.L."/>
            <person name="Mikheyev A.S."/>
        </authorList>
    </citation>
    <scope>NUCLEOTIDE SEQUENCE [LARGE SCALE GENOMIC DNA]</scope>
    <source>
        <strain evidence="3">Daus_M_001</strain>
        <tissue evidence="3">Leg muscle</tissue>
    </source>
</reference>
<evidence type="ECO:0000256" key="2">
    <source>
        <dbReference type="SAM" id="Phobius"/>
    </source>
</evidence>
<feature type="compositionally biased region" description="Polar residues" evidence="1">
    <location>
        <begin position="1166"/>
        <end position="1180"/>
    </location>
</feature>
<keyword evidence="4" id="KW-1185">Reference proteome</keyword>
<keyword evidence="2" id="KW-1133">Transmembrane helix</keyword>
<protein>
    <submittedName>
        <fullName evidence="3">Uncharacterized protein</fullName>
    </submittedName>
</protein>
<feature type="compositionally biased region" description="Low complexity" evidence="1">
    <location>
        <begin position="1188"/>
        <end position="1200"/>
    </location>
</feature>
<feature type="region of interest" description="Disordered" evidence="1">
    <location>
        <begin position="837"/>
        <end position="874"/>
    </location>
</feature>
<feature type="transmembrane region" description="Helical" evidence="2">
    <location>
        <begin position="175"/>
        <end position="194"/>
    </location>
</feature>